<dbReference type="InterPro" id="IPR016084">
    <property type="entry name" value="Haem_Oase-like_multi-hlx"/>
</dbReference>
<sequence>MPQSFEELRPALREATKAAHHRLDHHPLMSPLVRGPLTARSYGDALLGLHGFHAPTELACASVRPEDAPPRRSDWLAEDLRRLGREVDLDAPDFPRWDGRAPASPAAYVGMRYVIEGSVLGGRALLPSLRERLPASCRTITAFFDGQQDATRWEAFWALADRLAPFDPATAIAAAVGFFAEIETLADRQTRWLATRAHT</sequence>
<name>A0ABW5CHN8_9PROT</name>
<accession>A0ABW5CHN8</accession>
<dbReference type="Pfam" id="PF01126">
    <property type="entry name" value="Heme_oxygenase"/>
    <property type="match status" value="1"/>
</dbReference>
<evidence type="ECO:0000313" key="2">
    <source>
        <dbReference type="Proteomes" id="UP001597296"/>
    </source>
</evidence>
<dbReference type="CDD" id="cd19166">
    <property type="entry name" value="HemeO-bac"/>
    <property type="match status" value="1"/>
</dbReference>
<dbReference type="Gene3D" id="1.20.910.10">
    <property type="entry name" value="Heme oxygenase-like"/>
    <property type="match status" value="1"/>
</dbReference>
<evidence type="ECO:0000313" key="1">
    <source>
        <dbReference type="EMBL" id="MFD2235583.1"/>
    </source>
</evidence>
<dbReference type="SUPFAM" id="SSF48613">
    <property type="entry name" value="Heme oxygenase-like"/>
    <property type="match status" value="1"/>
</dbReference>
<protein>
    <submittedName>
        <fullName evidence="1">Biliverdin-producing heme oxygenase</fullName>
    </submittedName>
</protein>
<dbReference type="EMBL" id="JBHUIY010000055">
    <property type="protein sequence ID" value="MFD2235583.1"/>
    <property type="molecule type" value="Genomic_DNA"/>
</dbReference>
<dbReference type="RefSeq" id="WP_377318899.1">
    <property type="nucleotide sequence ID" value="NZ_JBHUIY010000055.1"/>
</dbReference>
<dbReference type="Proteomes" id="UP001597296">
    <property type="component" value="Unassembled WGS sequence"/>
</dbReference>
<dbReference type="InterPro" id="IPR016053">
    <property type="entry name" value="Haem_Oase-like"/>
</dbReference>
<gene>
    <name evidence="1" type="ORF">ACFSNB_17420</name>
</gene>
<proteinExistence type="predicted"/>
<keyword evidence="2" id="KW-1185">Reference proteome</keyword>
<comment type="caution">
    <text evidence="1">The sequence shown here is derived from an EMBL/GenBank/DDBJ whole genome shotgun (WGS) entry which is preliminary data.</text>
</comment>
<reference evidence="2" key="1">
    <citation type="journal article" date="2019" name="Int. J. Syst. Evol. Microbiol.">
        <title>The Global Catalogue of Microorganisms (GCM) 10K type strain sequencing project: providing services to taxonomists for standard genome sequencing and annotation.</title>
        <authorList>
            <consortium name="The Broad Institute Genomics Platform"/>
            <consortium name="The Broad Institute Genome Sequencing Center for Infectious Disease"/>
            <person name="Wu L."/>
            <person name="Ma J."/>
        </authorList>
    </citation>
    <scope>NUCLEOTIDE SEQUENCE [LARGE SCALE GENOMIC DNA]</scope>
    <source>
        <strain evidence="2">KCTC 15012</strain>
    </source>
</reference>
<organism evidence="1 2">
    <name type="scientific">Phaeospirillum tilakii</name>
    <dbReference type="NCBI Taxonomy" id="741673"/>
    <lineage>
        <taxon>Bacteria</taxon>
        <taxon>Pseudomonadati</taxon>
        <taxon>Pseudomonadota</taxon>
        <taxon>Alphaproteobacteria</taxon>
        <taxon>Rhodospirillales</taxon>
        <taxon>Rhodospirillaceae</taxon>
        <taxon>Phaeospirillum</taxon>
    </lineage>
</organism>